<dbReference type="AlphaFoldDB" id="A0A2N5UW98"/>
<name>A0A2N5UW98_9BASI</name>
<proteinExistence type="predicted"/>
<comment type="caution">
    <text evidence="2">The sequence shown here is derived from an EMBL/GenBank/DDBJ whole genome shotgun (WGS) entry which is preliminary data.</text>
</comment>
<dbReference type="EMBL" id="PGCJ01000164">
    <property type="protein sequence ID" value="PLW41906.1"/>
    <property type="molecule type" value="Genomic_DNA"/>
</dbReference>
<sequence>MNFQQIAAFLRNGTEEQTITAPDIRVLSGWSKSTLVSYNAAVKKFVTFKKESKEGCYRLPITTRNVYEFVTWAGWGEGNKGTNNILASSLTKYLHGLKAWHTFHNADYPHATAKRVKLMLKASGQQDA</sequence>
<dbReference type="Proteomes" id="UP000235388">
    <property type="component" value="Unassembled WGS sequence"/>
</dbReference>
<dbReference type="Gene3D" id="1.10.150.130">
    <property type="match status" value="1"/>
</dbReference>
<keyword evidence="3" id="KW-1185">Reference proteome</keyword>
<accession>A0A2N5UW98</accession>
<dbReference type="STRING" id="200324.A0A2N5UW98"/>
<organism evidence="2 3">
    <name type="scientific">Puccinia coronata f. sp. avenae</name>
    <dbReference type="NCBI Taxonomy" id="200324"/>
    <lineage>
        <taxon>Eukaryota</taxon>
        <taxon>Fungi</taxon>
        <taxon>Dikarya</taxon>
        <taxon>Basidiomycota</taxon>
        <taxon>Pucciniomycotina</taxon>
        <taxon>Pucciniomycetes</taxon>
        <taxon>Pucciniales</taxon>
        <taxon>Pucciniaceae</taxon>
        <taxon>Puccinia</taxon>
    </lineage>
</organism>
<dbReference type="SUPFAM" id="SSF47823">
    <property type="entry name" value="lambda integrase-like, N-terminal domain"/>
    <property type="match status" value="1"/>
</dbReference>
<reference evidence="2 3" key="1">
    <citation type="submission" date="2017-11" db="EMBL/GenBank/DDBJ databases">
        <title>De novo assembly and phasing of dikaryotic genomes from two isolates of Puccinia coronata f. sp. avenae, the causal agent of oat crown rust.</title>
        <authorList>
            <person name="Miller M.E."/>
            <person name="Zhang Y."/>
            <person name="Omidvar V."/>
            <person name="Sperschneider J."/>
            <person name="Schwessinger B."/>
            <person name="Raley C."/>
            <person name="Palmer J.M."/>
            <person name="Garnica D."/>
            <person name="Upadhyaya N."/>
            <person name="Rathjen J."/>
            <person name="Taylor J.M."/>
            <person name="Park R.F."/>
            <person name="Dodds P.N."/>
            <person name="Hirsch C.D."/>
            <person name="Kianian S.F."/>
            <person name="Figueroa M."/>
        </authorList>
    </citation>
    <scope>NUCLEOTIDE SEQUENCE [LARGE SCALE GENOMIC DNA]</scope>
    <source>
        <strain evidence="2">12NC29</strain>
    </source>
</reference>
<dbReference type="GO" id="GO:0003677">
    <property type="term" value="F:DNA binding"/>
    <property type="evidence" value="ECO:0007669"/>
    <property type="project" value="UniProtKB-KW"/>
</dbReference>
<protein>
    <recommendedName>
        <fullName evidence="4">Core-binding (CB) domain-containing protein</fullName>
    </recommendedName>
</protein>
<dbReference type="OrthoDB" id="2503657at2759"/>
<evidence type="ECO:0008006" key="4">
    <source>
        <dbReference type="Google" id="ProtNLM"/>
    </source>
</evidence>
<evidence type="ECO:0000313" key="2">
    <source>
        <dbReference type="EMBL" id="PLW41906.1"/>
    </source>
</evidence>
<keyword evidence="1" id="KW-0238">DNA-binding</keyword>
<dbReference type="InterPro" id="IPR010998">
    <property type="entry name" value="Integrase_recombinase_N"/>
</dbReference>
<gene>
    <name evidence="2" type="ORF">PCANC_11032</name>
</gene>
<evidence type="ECO:0000256" key="1">
    <source>
        <dbReference type="ARBA" id="ARBA00023125"/>
    </source>
</evidence>
<evidence type="ECO:0000313" key="3">
    <source>
        <dbReference type="Proteomes" id="UP000235388"/>
    </source>
</evidence>